<sequence length="445" mass="49591">MNLMFRKNFREQKSGPITGKGVKASSGRHTNKRCTRDQGYTPMEEHHYRTHLFFSPPRCSYQDDSDGSLGSSGNSSRQRHGREPRCGPMTGAGGEPPPPSTTISPAMTESDLPQPLIMRTPSVNVKWPTHGIHPGKTTPSRQVSFNHGNPDVARSLSGVEKDCFIIPIHSLDRFLPAGVPMPKPPPSNGNSMERKAQGNLHVMKVPDPKLCVLCHLMSQLEPIDPILESPLIQPLFKQRVIAGELVSEVAMAKSAVTGMLLANMERNGNQDLAEFPFISYYVINTSHTNPVMFYNNLRTASLTKFDPRATRYTAAHTLDLYGEVAAICRPPIHEIGVSLPKTHNPNTGYIVSVYKVFEGDDREIFERNWLYWTGARMIYRYLPQKAGLRKISLHKSLSPKGDKMYILLCECANLLPDVTVCALLLPALRARLTGYTGLFRPIQSF</sequence>
<protein>
    <recommendedName>
        <fullName evidence="2">DUF7153 domain-containing protein</fullName>
    </recommendedName>
</protein>
<feature type="region of interest" description="Disordered" evidence="1">
    <location>
        <begin position="1"/>
        <end position="43"/>
    </location>
</feature>
<evidence type="ECO:0000256" key="1">
    <source>
        <dbReference type="SAM" id="MobiDB-lite"/>
    </source>
</evidence>
<dbReference type="KEGG" id="dpa:109546974"/>
<dbReference type="PANTHER" id="PTHR22198">
    <property type="entry name" value="FERM DOMAIN-CONTAINING PROTEIN"/>
    <property type="match status" value="1"/>
</dbReference>
<evidence type="ECO:0000313" key="3">
    <source>
        <dbReference type="EnsemblMetazoa" id="XP_019773723.1"/>
    </source>
</evidence>
<keyword evidence="4" id="KW-1185">Reference proteome</keyword>
<organism evidence="3 4">
    <name type="scientific">Dendroctonus ponderosae</name>
    <name type="common">Mountain pine beetle</name>
    <dbReference type="NCBI Taxonomy" id="77166"/>
    <lineage>
        <taxon>Eukaryota</taxon>
        <taxon>Metazoa</taxon>
        <taxon>Ecdysozoa</taxon>
        <taxon>Arthropoda</taxon>
        <taxon>Hexapoda</taxon>
        <taxon>Insecta</taxon>
        <taxon>Pterygota</taxon>
        <taxon>Neoptera</taxon>
        <taxon>Endopterygota</taxon>
        <taxon>Coleoptera</taxon>
        <taxon>Polyphaga</taxon>
        <taxon>Cucujiformia</taxon>
        <taxon>Curculionidae</taxon>
        <taxon>Scolytinae</taxon>
        <taxon>Dendroctonus</taxon>
    </lineage>
</organism>
<reference evidence="3" key="2">
    <citation type="submission" date="2024-08" db="UniProtKB">
        <authorList>
            <consortium name="EnsemblMetazoa"/>
        </authorList>
    </citation>
    <scope>IDENTIFICATION</scope>
</reference>
<name>A0AAR5QKH4_DENPD</name>
<accession>A0AAR5QKH4</accession>
<feature type="region of interest" description="Disordered" evidence="1">
    <location>
        <begin position="59"/>
        <end position="108"/>
    </location>
</feature>
<dbReference type="GeneID" id="109546974"/>
<dbReference type="Pfam" id="PF23672">
    <property type="entry name" value="DUF7153"/>
    <property type="match status" value="1"/>
</dbReference>
<reference evidence="4" key="1">
    <citation type="journal article" date="2013" name="Genome Biol.">
        <title>Draft genome of the mountain pine beetle, Dendroctonus ponderosae Hopkins, a major forest pest.</title>
        <authorList>
            <person name="Keeling C.I."/>
            <person name="Yuen M.M."/>
            <person name="Liao N.Y."/>
            <person name="Docking T.R."/>
            <person name="Chan S.K."/>
            <person name="Taylor G.A."/>
            <person name="Palmquist D.L."/>
            <person name="Jackman S.D."/>
            <person name="Nguyen A."/>
            <person name="Li M."/>
            <person name="Henderson H."/>
            <person name="Janes J.K."/>
            <person name="Zhao Y."/>
            <person name="Pandoh P."/>
            <person name="Moore R."/>
            <person name="Sperling F.A."/>
            <person name="Huber D.P."/>
            <person name="Birol I."/>
            <person name="Jones S.J."/>
            <person name="Bohlmann J."/>
        </authorList>
    </citation>
    <scope>NUCLEOTIDE SEQUENCE</scope>
</reference>
<dbReference type="EnsemblMetazoa" id="XM_019918164.1">
    <property type="protein sequence ID" value="XP_019773723.1"/>
    <property type="gene ID" value="LOC109546974"/>
</dbReference>
<dbReference type="InterPro" id="IPR055577">
    <property type="entry name" value="DUF7153"/>
</dbReference>
<feature type="compositionally biased region" description="Low complexity" evidence="1">
    <location>
        <begin position="67"/>
        <end position="76"/>
    </location>
</feature>
<dbReference type="PANTHER" id="PTHR22198:SF1">
    <property type="entry name" value="FERM DOMAIN-CONTAINING PROTEIN"/>
    <property type="match status" value="1"/>
</dbReference>
<dbReference type="AlphaFoldDB" id="A0AAR5QKH4"/>
<feature type="domain" description="DUF7153" evidence="2">
    <location>
        <begin position="256"/>
        <end position="440"/>
    </location>
</feature>
<evidence type="ECO:0000313" key="4">
    <source>
        <dbReference type="Proteomes" id="UP000019118"/>
    </source>
</evidence>
<proteinExistence type="predicted"/>
<evidence type="ECO:0000259" key="2">
    <source>
        <dbReference type="Pfam" id="PF23672"/>
    </source>
</evidence>
<dbReference type="Proteomes" id="UP000019118">
    <property type="component" value="Unassembled WGS sequence"/>
</dbReference>